<reference evidence="1 2" key="1">
    <citation type="submission" date="2019-05" db="EMBL/GenBank/DDBJ databases">
        <title>Another draft genome of Portunus trituberculatus and its Hox gene families provides insights of decapod evolution.</title>
        <authorList>
            <person name="Jeong J.-H."/>
            <person name="Song I."/>
            <person name="Kim S."/>
            <person name="Choi T."/>
            <person name="Kim D."/>
            <person name="Ryu S."/>
            <person name="Kim W."/>
        </authorList>
    </citation>
    <scope>NUCLEOTIDE SEQUENCE [LARGE SCALE GENOMIC DNA]</scope>
    <source>
        <tissue evidence="1">Muscle</tissue>
    </source>
</reference>
<accession>A0A5B7FR82</accession>
<evidence type="ECO:0000313" key="2">
    <source>
        <dbReference type="Proteomes" id="UP000324222"/>
    </source>
</evidence>
<dbReference type="Proteomes" id="UP000324222">
    <property type="component" value="Unassembled WGS sequence"/>
</dbReference>
<comment type="caution">
    <text evidence="1">The sequence shown here is derived from an EMBL/GenBank/DDBJ whole genome shotgun (WGS) entry which is preliminary data.</text>
</comment>
<keyword evidence="2" id="KW-1185">Reference proteome</keyword>
<dbReference type="EMBL" id="VSRR010008045">
    <property type="protein sequence ID" value="MPC47996.1"/>
    <property type="molecule type" value="Genomic_DNA"/>
</dbReference>
<evidence type="ECO:0000313" key="1">
    <source>
        <dbReference type="EMBL" id="MPC47996.1"/>
    </source>
</evidence>
<name>A0A5B7FR82_PORTR</name>
<organism evidence="1 2">
    <name type="scientific">Portunus trituberculatus</name>
    <name type="common">Swimming crab</name>
    <name type="synonym">Neptunus trituberculatus</name>
    <dbReference type="NCBI Taxonomy" id="210409"/>
    <lineage>
        <taxon>Eukaryota</taxon>
        <taxon>Metazoa</taxon>
        <taxon>Ecdysozoa</taxon>
        <taxon>Arthropoda</taxon>
        <taxon>Crustacea</taxon>
        <taxon>Multicrustacea</taxon>
        <taxon>Malacostraca</taxon>
        <taxon>Eumalacostraca</taxon>
        <taxon>Eucarida</taxon>
        <taxon>Decapoda</taxon>
        <taxon>Pleocyemata</taxon>
        <taxon>Brachyura</taxon>
        <taxon>Eubrachyura</taxon>
        <taxon>Portunoidea</taxon>
        <taxon>Portunidae</taxon>
        <taxon>Portuninae</taxon>
        <taxon>Portunus</taxon>
    </lineage>
</organism>
<proteinExistence type="predicted"/>
<protein>
    <submittedName>
        <fullName evidence="1">Uncharacterized protein</fullName>
    </submittedName>
</protein>
<dbReference type="AlphaFoldDB" id="A0A5B7FR82"/>
<gene>
    <name evidence="1" type="ORF">E2C01_041759</name>
</gene>
<sequence length="160" mass="18125">MANGGCILKNGRDYYFHTPSVNSHVRDRRAQTLLARLLIGHTYHTQSYLLTRDLQPYCDDCLVPLTVRHPLVECPSYIELRHRYLYRCRGRDNGVYYISKVLGPECLGQGHDVFKFYGRSWPSPKHRRHMTSAVAAPNIKSPLPPEALSGAALGCIAEEA</sequence>